<evidence type="ECO:0000256" key="6">
    <source>
        <dbReference type="ARBA" id="ARBA00023136"/>
    </source>
</evidence>
<dbReference type="GO" id="GO:0003954">
    <property type="term" value="F:NADH dehydrogenase activity"/>
    <property type="evidence" value="ECO:0007669"/>
    <property type="project" value="TreeGrafter"/>
</dbReference>
<sequence length="519" mass="62469">MKFINLFKMMMFFFFMIGLIKLNKMFFMGSQMIIMLNESFMNVNMMMIFDMYSMSFFLIIVMVLYNVLSFMNIYMMKNKKMKVFFFMTKLFITSMFMLVFSFNLWTMIIGWEGLGMSSFYLIFYYNNFDSWKSSIKTFINNKMGDSMLLISMIYMLMNLNSMMNINFFFMMSMLTKSAQYPFMAWLPMAMAAPTPISAMVHSSTLVTAGLFIMFRNMNNFLMKMNMNVIMNLCLISMFISGMKALMEKDMKKLIALSTLSQISLMFFFLCMNMKFLAFIYMCNHALFKSLMFINMGMMMMKNLSNQMKFNMNNNNFSSINNISFKISCFNLMNLSFFSSFFIKEKMLMMMNENLFSNMKFLIFLINSFLTMNYSLKMIFFFNKKNFKKKTNSMILNKNYNLSFFLMNIFSVMFSKLNIEFNMLNSNLNIFIILIYLIFMLMNYKMYKKFYLMINSLLFLDMIMFMFPLKMIKNNLDMSEMWMEKFSLNFYFLMKNKMLNKTFNMNFNLIMMLLFIIMFI</sequence>
<feature type="domain" description="NADH:quinone oxidoreductase/Mrp antiporter transmembrane" evidence="10">
    <location>
        <begin position="102"/>
        <end position="369"/>
    </location>
</feature>
<reference evidence="11" key="1">
    <citation type="submission" date="2019-09" db="EMBL/GenBank/DDBJ databases">
        <title>The mitochondrial genome of the red tomato spider mite, Tetranychus evansi Baker &amp; Pritchard (Acari: Tetranychidae) and its implications for phylogenetic analysis.</title>
        <authorList>
            <person name="Sun J.-T."/>
        </authorList>
    </citation>
    <scope>NUCLEOTIDE SEQUENCE</scope>
</reference>
<dbReference type="InterPro" id="IPR003945">
    <property type="entry name" value="NU5C-like"/>
</dbReference>
<feature type="transmembrane region" description="Helical" evidence="9">
    <location>
        <begin position="401"/>
        <end position="418"/>
    </location>
</feature>
<evidence type="ECO:0000256" key="9">
    <source>
        <dbReference type="SAM" id="Phobius"/>
    </source>
</evidence>
<feature type="transmembrane region" description="Helical" evidence="9">
    <location>
        <begin position="12"/>
        <end position="34"/>
    </location>
</feature>
<feature type="transmembrane region" description="Helical" evidence="9">
    <location>
        <begin position="147"/>
        <end position="170"/>
    </location>
</feature>
<evidence type="ECO:0000259" key="10">
    <source>
        <dbReference type="Pfam" id="PF00361"/>
    </source>
</evidence>
<feature type="transmembrane region" description="Helical" evidence="9">
    <location>
        <begin position="54"/>
        <end position="76"/>
    </location>
</feature>
<evidence type="ECO:0000256" key="7">
    <source>
        <dbReference type="ARBA" id="ARBA00031027"/>
    </source>
</evidence>
<comment type="function">
    <text evidence="1">Core subunit of the mitochondrial membrane respiratory chain NADH dehydrogenase (Complex I) that is believed to belong to the minimal assembly required for catalysis. Complex I functions in the transfer of electrons from NADH to the respiratory chain. The immediate electron acceptor for the enzyme is believed to be ubiquinone.</text>
</comment>
<proteinExistence type="predicted"/>
<dbReference type="PANTHER" id="PTHR42829">
    <property type="entry name" value="NADH-UBIQUINONE OXIDOREDUCTASE CHAIN 5"/>
    <property type="match status" value="1"/>
</dbReference>
<keyword evidence="6 9" id="KW-0472">Membrane</keyword>
<organism evidence="11">
    <name type="scientific">Tetranychus evansi</name>
    <name type="common">red spider mite</name>
    <dbReference type="NCBI Taxonomy" id="178897"/>
    <lineage>
        <taxon>Eukaryota</taxon>
        <taxon>Metazoa</taxon>
        <taxon>Ecdysozoa</taxon>
        <taxon>Arthropoda</taxon>
        <taxon>Chelicerata</taxon>
        <taxon>Arachnida</taxon>
        <taxon>Acari</taxon>
        <taxon>Acariformes</taxon>
        <taxon>Trombidiformes</taxon>
        <taxon>Prostigmata</taxon>
        <taxon>Eleutherengona</taxon>
        <taxon>Raphignathae</taxon>
        <taxon>Tetranychoidea</taxon>
        <taxon>Tetranychidae</taxon>
        <taxon>Tetranychus</taxon>
    </lineage>
</organism>
<evidence type="ECO:0000256" key="3">
    <source>
        <dbReference type="ARBA" id="ARBA00012944"/>
    </source>
</evidence>
<evidence type="ECO:0000256" key="8">
    <source>
        <dbReference type="ARBA" id="ARBA00049551"/>
    </source>
</evidence>
<feature type="transmembrane region" description="Helical" evidence="9">
    <location>
        <begin position="277"/>
        <end position="299"/>
    </location>
</feature>
<dbReference type="GO" id="GO:0042773">
    <property type="term" value="P:ATP synthesis coupled electron transport"/>
    <property type="evidence" value="ECO:0007669"/>
    <property type="project" value="InterPro"/>
</dbReference>
<dbReference type="EMBL" id="MN417333">
    <property type="protein sequence ID" value="QWV61129.1"/>
    <property type="molecule type" value="Genomic_DNA"/>
</dbReference>
<accession>A0A8F2Q7C6</accession>
<dbReference type="InterPro" id="IPR001750">
    <property type="entry name" value="ND/Mrp_TM"/>
</dbReference>
<feature type="transmembrane region" description="Helical" evidence="9">
    <location>
        <begin position="108"/>
        <end position="126"/>
    </location>
</feature>
<comment type="catalytic activity">
    <reaction evidence="8">
        <text>a ubiquinone + NADH + 5 H(+)(in) = a ubiquinol + NAD(+) + 4 H(+)(out)</text>
        <dbReference type="Rhea" id="RHEA:29091"/>
        <dbReference type="Rhea" id="RHEA-COMP:9565"/>
        <dbReference type="Rhea" id="RHEA-COMP:9566"/>
        <dbReference type="ChEBI" id="CHEBI:15378"/>
        <dbReference type="ChEBI" id="CHEBI:16389"/>
        <dbReference type="ChEBI" id="CHEBI:17976"/>
        <dbReference type="ChEBI" id="CHEBI:57540"/>
        <dbReference type="ChEBI" id="CHEBI:57945"/>
        <dbReference type="EC" id="7.1.1.2"/>
    </reaction>
</comment>
<keyword evidence="11" id="KW-0496">Mitochondrion</keyword>
<evidence type="ECO:0000256" key="4">
    <source>
        <dbReference type="ARBA" id="ARBA00022692"/>
    </source>
</evidence>
<geneLocation type="mitochondrion" evidence="11"/>
<dbReference type="EC" id="7.1.1.2" evidence="3"/>
<feature type="transmembrane region" description="Helical" evidence="9">
    <location>
        <begin position="360"/>
        <end position="381"/>
    </location>
</feature>
<dbReference type="AlphaFoldDB" id="A0A8F2Q7C6"/>
<dbReference type="GO" id="GO:0015990">
    <property type="term" value="P:electron transport coupled proton transport"/>
    <property type="evidence" value="ECO:0007669"/>
    <property type="project" value="TreeGrafter"/>
</dbReference>
<dbReference type="Pfam" id="PF00361">
    <property type="entry name" value="Proton_antipo_M"/>
    <property type="match status" value="1"/>
</dbReference>
<evidence type="ECO:0000256" key="2">
    <source>
        <dbReference type="ARBA" id="ARBA00004141"/>
    </source>
</evidence>
<feature type="transmembrane region" description="Helical" evidence="9">
    <location>
        <begin position="226"/>
        <end position="246"/>
    </location>
</feature>
<feature type="transmembrane region" description="Helical" evidence="9">
    <location>
        <begin position="319"/>
        <end position="340"/>
    </location>
</feature>
<feature type="transmembrane region" description="Helical" evidence="9">
    <location>
        <begin position="449"/>
        <end position="468"/>
    </location>
</feature>
<gene>
    <name evidence="11" type="primary">ND5</name>
</gene>
<name>A0A8F2Q7C6_9ACAR</name>
<dbReference type="PANTHER" id="PTHR42829:SF2">
    <property type="entry name" value="NADH-UBIQUINONE OXIDOREDUCTASE CHAIN 5"/>
    <property type="match status" value="1"/>
</dbReference>
<dbReference type="PRINTS" id="PR01434">
    <property type="entry name" value="NADHDHGNASE5"/>
</dbReference>
<dbReference type="GO" id="GO:0008137">
    <property type="term" value="F:NADH dehydrogenase (ubiquinone) activity"/>
    <property type="evidence" value="ECO:0007669"/>
    <property type="project" value="UniProtKB-EC"/>
</dbReference>
<keyword evidence="5 9" id="KW-1133">Transmembrane helix</keyword>
<feature type="transmembrane region" description="Helical" evidence="9">
    <location>
        <begin position="190"/>
        <end position="214"/>
    </location>
</feature>
<feature type="transmembrane region" description="Helical" evidence="9">
    <location>
        <begin position="425"/>
        <end position="443"/>
    </location>
</feature>
<evidence type="ECO:0000256" key="5">
    <source>
        <dbReference type="ARBA" id="ARBA00022989"/>
    </source>
</evidence>
<comment type="subcellular location">
    <subcellularLocation>
        <location evidence="2">Membrane</location>
        <topology evidence="2">Multi-pass membrane protein</topology>
    </subcellularLocation>
</comment>
<evidence type="ECO:0000313" key="11">
    <source>
        <dbReference type="EMBL" id="QWV61129.1"/>
    </source>
</evidence>
<dbReference type="GO" id="GO:0016020">
    <property type="term" value="C:membrane"/>
    <property type="evidence" value="ECO:0007669"/>
    <property type="project" value="UniProtKB-SubCell"/>
</dbReference>
<protein>
    <recommendedName>
        <fullName evidence="3">NADH:ubiquinone reductase (H(+)-translocating)</fullName>
        <ecNumber evidence="3">7.1.1.2</ecNumber>
    </recommendedName>
    <alternativeName>
        <fullName evidence="7">NADH dehydrogenase subunit 5</fullName>
    </alternativeName>
</protein>
<feature type="transmembrane region" description="Helical" evidence="9">
    <location>
        <begin position="83"/>
        <end position="102"/>
    </location>
</feature>
<keyword evidence="4 9" id="KW-0812">Transmembrane</keyword>
<evidence type="ECO:0000256" key="1">
    <source>
        <dbReference type="ARBA" id="ARBA00003257"/>
    </source>
</evidence>
<feature type="transmembrane region" description="Helical" evidence="9">
    <location>
        <begin position="502"/>
        <end position="518"/>
    </location>
</feature>